<dbReference type="InterPro" id="IPR001173">
    <property type="entry name" value="Glyco_trans_2-like"/>
</dbReference>
<proteinExistence type="inferred from homology"/>
<dbReference type="PANTHER" id="PTHR43630:SF1">
    <property type="entry name" value="POLY-BETA-1,6-N-ACETYL-D-GLUCOSAMINE SYNTHASE"/>
    <property type="match status" value="1"/>
</dbReference>
<dbReference type="Pfam" id="PF13632">
    <property type="entry name" value="Glyco_trans_2_3"/>
    <property type="match status" value="1"/>
</dbReference>
<comment type="similarity">
    <text evidence="1">Belongs to the glycosyltransferase 2 family.</text>
</comment>
<evidence type="ECO:0000256" key="3">
    <source>
        <dbReference type="ARBA" id="ARBA00022679"/>
    </source>
</evidence>
<keyword evidence="4" id="KW-0472">Membrane</keyword>
<sequence length="423" mass="45857">MGFVALAVWRIASILISRDAVPAPPSEMIRPKGGWPRYTMLIALHDEAEVVGQLITRLAKIDYPPDRLEALLLLEAHDGATIAAAAQADRPHWMRIVVVPPGAPQTKPRALNFGLAQARGGLVTIYDAEDDPDPFQLREAAARFAADTPRRLACLQAPLRIRRRGCDHAAPFLDRQFAVEYASLFEVALPALARLGLPFPLGGTSNHFRADVLRAVGGWDAWNVTEDADLGFRLWRGGWTLGVLSRPTYETPPGDLELWLPQRTRWLKGYMQTWGVHTRSLAGLGLRGAAALTLTLGVGLASAAIHAATLAWVMTAMLVAATAGLSPGTPVFGLCVLVLGAAAAWLQGKIGAMRAHVPYSATDMMAAPAYWSLLSLAFVHAAWRLVREPFAWDKTTHFRDGEPEGKSELEEALIKVDAGRQAA</sequence>
<dbReference type="Gene3D" id="3.90.550.10">
    <property type="entry name" value="Spore Coat Polysaccharide Biosynthesis Protein SpsA, Chain A"/>
    <property type="match status" value="1"/>
</dbReference>
<protein>
    <submittedName>
        <fullName evidence="6">Glycosyltransferase</fullName>
    </submittedName>
</protein>
<dbReference type="PANTHER" id="PTHR43630">
    <property type="entry name" value="POLY-BETA-1,6-N-ACETYL-D-GLUCOSAMINE SYNTHASE"/>
    <property type="match status" value="1"/>
</dbReference>
<dbReference type="KEGG" id="bgoe:IFJ75_07060"/>
<feature type="transmembrane region" description="Helical" evidence="4">
    <location>
        <begin position="368"/>
        <end position="386"/>
    </location>
</feature>
<evidence type="ECO:0000256" key="1">
    <source>
        <dbReference type="ARBA" id="ARBA00006739"/>
    </source>
</evidence>
<dbReference type="SUPFAM" id="SSF53448">
    <property type="entry name" value="Nucleotide-diphospho-sugar transferases"/>
    <property type="match status" value="1"/>
</dbReference>
<keyword evidence="4" id="KW-1133">Transmembrane helix</keyword>
<evidence type="ECO:0000259" key="5">
    <source>
        <dbReference type="Pfam" id="PF13632"/>
    </source>
</evidence>
<dbReference type="GO" id="GO:0016757">
    <property type="term" value="F:glycosyltransferase activity"/>
    <property type="evidence" value="ECO:0007669"/>
    <property type="project" value="UniProtKB-KW"/>
</dbReference>
<feature type="domain" description="Glycosyltransferase 2-like" evidence="5">
    <location>
        <begin position="123"/>
        <end position="321"/>
    </location>
</feature>
<feature type="transmembrane region" description="Helical" evidence="4">
    <location>
        <begin position="296"/>
        <end position="319"/>
    </location>
</feature>
<dbReference type="AlphaFoldDB" id="A0A975C3M5"/>
<evidence type="ECO:0000256" key="4">
    <source>
        <dbReference type="SAM" id="Phobius"/>
    </source>
</evidence>
<accession>A0A975C3M5</accession>
<evidence type="ECO:0000313" key="6">
    <source>
        <dbReference type="EMBL" id="QTC93243.1"/>
    </source>
</evidence>
<gene>
    <name evidence="6" type="ORF">IFJ75_07060</name>
</gene>
<keyword evidence="4" id="KW-0812">Transmembrane</keyword>
<dbReference type="EMBL" id="CP062222">
    <property type="protein sequence ID" value="QTC93243.1"/>
    <property type="molecule type" value="Genomic_DNA"/>
</dbReference>
<dbReference type="Proteomes" id="UP000663918">
    <property type="component" value="Chromosome"/>
</dbReference>
<keyword evidence="3" id="KW-0808">Transferase</keyword>
<organism evidence="6 7">
    <name type="scientific">Brevundimonas goettingensis</name>
    <dbReference type="NCBI Taxonomy" id="2774190"/>
    <lineage>
        <taxon>Bacteria</taxon>
        <taxon>Pseudomonadati</taxon>
        <taxon>Pseudomonadota</taxon>
        <taxon>Alphaproteobacteria</taxon>
        <taxon>Caulobacterales</taxon>
        <taxon>Caulobacteraceae</taxon>
        <taxon>Brevundimonas</taxon>
    </lineage>
</organism>
<evidence type="ECO:0000313" key="7">
    <source>
        <dbReference type="Proteomes" id="UP000663918"/>
    </source>
</evidence>
<evidence type="ECO:0000256" key="2">
    <source>
        <dbReference type="ARBA" id="ARBA00022676"/>
    </source>
</evidence>
<keyword evidence="2" id="KW-0328">Glycosyltransferase</keyword>
<reference evidence="6" key="1">
    <citation type="submission" date="2020-09" db="EMBL/GenBank/DDBJ databases">
        <title>Brevundimonas sp. LVF2 isolated from a puddle in Goettingen, Germany.</title>
        <authorList>
            <person name="Friedrich I."/>
            <person name="Klassen A."/>
            <person name="Hannes N."/>
            <person name="Schneider D."/>
            <person name="Hertel R."/>
            <person name="Daniel R."/>
        </authorList>
    </citation>
    <scope>NUCLEOTIDE SEQUENCE</scope>
    <source>
        <strain evidence="6">LVF2</strain>
    </source>
</reference>
<dbReference type="InterPro" id="IPR029044">
    <property type="entry name" value="Nucleotide-diphossugar_trans"/>
</dbReference>
<keyword evidence="7" id="KW-1185">Reference proteome</keyword>
<name>A0A975C3M5_9CAUL</name>
<feature type="transmembrane region" description="Helical" evidence="4">
    <location>
        <begin position="331"/>
        <end position="348"/>
    </location>
</feature>